<organism evidence="1">
    <name type="scientific">Gallibacterium anatis</name>
    <dbReference type="NCBI Taxonomy" id="750"/>
    <lineage>
        <taxon>Bacteria</taxon>
        <taxon>Pseudomonadati</taxon>
        <taxon>Pseudomonadota</taxon>
        <taxon>Gammaproteobacteria</taxon>
        <taxon>Pasteurellales</taxon>
        <taxon>Pasteurellaceae</taxon>
        <taxon>Gallibacterium</taxon>
    </lineage>
</organism>
<dbReference type="AlphaFoldDB" id="A0A930UYC1"/>
<accession>A0A930UYC1</accession>
<dbReference type="EMBL" id="JADION010000041">
    <property type="protein sequence ID" value="MBF4102978.1"/>
    <property type="molecule type" value="Genomic_DNA"/>
</dbReference>
<sequence length="66" mass="7287">MITTHKTKIITRNEVAEDGSVQVKVTLPDDVKQAMCFISLQSLHQKKMGRGSTCSGEQIAHTISMQ</sequence>
<gene>
    <name evidence="1" type="ORF">INT80_12500</name>
</gene>
<proteinExistence type="predicted"/>
<reference evidence="1" key="1">
    <citation type="submission" date="2020-11" db="EMBL/GenBank/DDBJ databases">
        <title>Gallibacterium anatis 1637, full genome, WGS.</title>
        <authorList>
            <person name="Laishevtcev A.I."/>
            <person name="Yakimova E.A."/>
            <person name="Petkovich D."/>
            <person name="Stepanova T.V."/>
            <person name="Kalendr R.S."/>
            <person name="Rubalsky E.O."/>
            <person name="Zulkarneev E.R."/>
            <person name="Aleshkin A.V."/>
        </authorList>
    </citation>
    <scope>NUCLEOTIDE SEQUENCE</scope>
    <source>
        <strain evidence="1">1637</strain>
    </source>
</reference>
<name>A0A930UYC1_9PAST</name>
<evidence type="ECO:0000313" key="1">
    <source>
        <dbReference type="EMBL" id="MBF4102978.1"/>
    </source>
</evidence>
<comment type="caution">
    <text evidence="1">The sequence shown here is derived from an EMBL/GenBank/DDBJ whole genome shotgun (WGS) entry which is preliminary data.</text>
</comment>
<protein>
    <submittedName>
        <fullName evidence="1">Uncharacterized protein</fullName>
    </submittedName>
</protein>